<dbReference type="PANTHER" id="PTHR12994:SF17">
    <property type="entry name" value="LD30995P"/>
    <property type="match status" value="1"/>
</dbReference>
<dbReference type="InterPro" id="IPR005322">
    <property type="entry name" value="Peptidase_C69"/>
</dbReference>
<protein>
    <recommendedName>
        <fullName evidence="6">Dipeptidase</fullName>
        <ecNumber evidence="6">3.4.-.-</ecNumber>
    </recommendedName>
</protein>
<organism evidence="8 9">
    <name type="scientific">Lentilactobacillus hilgardii</name>
    <name type="common">Lactobacillus hilgardii</name>
    <dbReference type="NCBI Taxonomy" id="1588"/>
    <lineage>
        <taxon>Bacteria</taxon>
        <taxon>Bacillati</taxon>
        <taxon>Bacillota</taxon>
        <taxon>Bacilli</taxon>
        <taxon>Lactobacillales</taxon>
        <taxon>Lactobacillaceae</taxon>
        <taxon>Lentilactobacillus</taxon>
    </lineage>
</organism>
<dbReference type="InterPro" id="IPR047804">
    <property type="entry name" value="C69_dipept_A-like"/>
</dbReference>
<keyword evidence="7" id="KW-0812">Transmembrane</keyword>
<dbReference type="PANTHER" id="PTHR12994">
    <property type="entry name" value="SECERNIN"/>
    <property type="match status" value="1"/>
</dbReference>
<dbReference type="AlphaFoldDB" id="A0A6P1E3C9"/>
<evidence type="ECO:0000313" key="8">
    <source>
        <dbReference type="EMBL" id="QHB51846.1"/>
    </source>
</evidence>
<feature type="transmembrane region" description="Helical" evidence="7">
    <location>
        <begin position="20"/>
        <end position="39"/>
    </location>
</feature>
<keyword evidence="7" id="KW-1133">Transmembrane helix</keyword>
<evidence type="ECO:0000256" key="3">
    <source>
        <dbReference type="ARBA" id="ARBA00022670"/>
    </source>
</evidence>
<dbReference type="NCBIfam" id="NF033678">
    <property type="entry name" value="C69_fam_dipept"/>
    <property type="match status" value="1"/>
</dbReference>
<proteinExistence type="inferred from homology"/>
<comment type="catalytic activity">
    <reaction evidence="1">
        <text>an L-aminoacyl-L-amino acid + H2O = 2 an L-alpha-amino acid</text>
        <dbReference type="Rhea" id="RHEA:48940"/>
        <dbReference type="ChEBI" id="CHEBI:15377"/>
        <dbReference type="ChEBI" id="CHEBI:59869"/>
        <dbReference type="ChEBI" id="CHEBI:77460"/>
        <dbReference type="EC" id="3.4.13.19"/>
    </reaction>
</comment>
<evidence type="ECO:0000256" key="6">
    <source>
        <dbReference type="RuleBase" id="RU364089"/>
    </source>
</evidence>
<keyword evidence="4 6" id="KW-0378">Hydrolase</keyword>
<evidence type="ECO:0000256" key="2">
    <source>
        <dbReference type="ARBA" id="ARBA00007225"/>
    </source>
</evidence>
<evidence type="ECO:0000313" key="9">
    <source>
        <dbReference type="Proteomes" id="UP000465035"/>
    </source>
</evidence>
<gene>
    <name evidence="8" type="ORF">GQR93_06440</name>
</gene>
<dbReference type="GO" id="GO:0016805">
    <property type="term" value="F:dipeptidase activity"/>
    <property type="evidence" value="ECO:0007669"/>
    <property type="project" value="UniProtKB-KW"/>
</dbReference>
<sequence>MIHNGKTNNNLLKVGEYMKLYEKIIIGALTSLTFFAGALKASACTTVIVGSKATKDGSTIIARNEDNSTNWAKHFIVHAHTDTGQTTYVSKGNQFTIRLPKIHQRYTSTPDWTQKHGQYGEDGINESNVAMSATESTDSNRKAIKADPFVKRGISEDAMLDVVLPYIHSARQGVIRMGNIIRKSGAAESDGIIFSDKNEVWYMEIGAGHQWAAVRLPANRYAIIPNQLRIGRLRLKNHKKYLASKHLVSFVRKHKLLGYSKGTVNFAKAFGTSNKADRQENNPRIWDGQRILTPSKKQSPDQRSFQMFMKSDKKITVQKVGQVLASHFTNTKYDSKGRWLNKFRPINMPMNDESHILQIRPHVAKAISGIQWLAMASPDTSVYVPFYTDINNTPVTYQIGTDRYDSKSAFWTYKLTGVLAQPYPNSFTNRYIRPIQRKVNRQLLRHLKNSDKQSSAIAKTADLQTYLTASNQANAVLAQKQFDELNANLITKSTSEVFKELHINVSKG</sequence>
<keyword evidence="5 6" id="KW-0224">Dipeptidase</keyword>
<dbReference type="GO" id="GO:0006508">
    <property type="term" value="P:proteolysis"/>
    <property type="evidence" value="ECO:0007669"/>
    <property type="project" value="UniProtKB-KW"/>
</dbReference>
<dbReference type="EC" id="3.4.-.-" evidence="6"/>
<dbReference type="GO" id="GO:0070004">
    <property type="term" value="F:cysteine-type exopeptidase activity"/>
    <property type="evidence" value="ECO:0007669"/>
    <property type="project" value="InterPro"/>
</dbReference>
<name>A0A6P1E3C9_LENHI</name>
<comment type="similarity">
    <text evidence="2 6">Belongs to the peptidase C69 family.</text>
</comment>
<keyword evidence="3 6" id="KW-0645">Protease</keyword>
<dbReference type="Pfam" id="PF03577">
    <property type="entry name" value="Peptidase_C69"/>
    <property type="match status" value="1"/>
</dbReference>
<accession>A0A6P1E3C9</accession>
<keyword evidence="7" id="KW-0472">Membrane</keyword>
<evidence type="ECO:0000256" key="1">
    <source>
        <dbReference type="ARBA" id="ARBA00001670"/>
    </source>
</evidence>
<dbReference type="EMBL" id="CP047121">
    <property type="protein sequence ID" value="QHB51846.1"/>
    <property type="molecule type" value="Genomic_DNA"/>
</dbReference>
<evidence type="ECO:0000256" key="5">
    <source>
        <dbReference type="ARBA" id="ARBA00022997"/>
    </source>
</evidence>
<dbReference type="Gene3D" id="3.60.60.10">
    <property type="entry name" value="Penicillin V Acylase, Chain A"/>
    <property type="match status" value="1"/>
</dbReference>
<evidence type="ECO:0000256" key="7">
    <source>
        <dbReference type="SAM" id="Phobius"/>
    </source>
</evidence>
<evidence type="ECO:0000256" key="4">
    <source>
        <dbReference type="ARBA" id="ARBA00022801"/>
    </source>
</evidence>
<reference evidence="8 9" key="1">
    <citation type="submission" date="2019-12" db="EMBL/GenBank/DDBJ databases">
        <title>Lactobacillus hilgardii FLUB.</title>
        <authorList>
            <person name="Gustaw K."/>
        </authorList>
    </citation>
    <scope>NUCLEOTIDE SEQUENCE [LARGE SCALE GENOMIC DNA]</scope>
    <source>
        <strain evidence="8 9">FLUB</strain>
    </source>
</reference>
<dbReference type="Proteomes" id="UP000465035">
    <property type="component" value="Chromosome"/>
</dbReference>